<feature type="region of interest" description="Disordered" evidence="1">
    <location>
        <begin position="1"/>
        <end position="132"/>
    </location>
</feature>
<reference evidence="4" key="1">
    <citation type="submission" date="2015-03" db="EMBL/GenBank/DDBJ databases">
        <title>Luteipulveratus halotolerans sp. nov., a novel actinobacterium (Dermacoccaceae) from Sarawak, Malaysia.</title>
        <authorList>
            <person name="Juboi H."/>
            <person name="Basik A."/>
            <person name="Shamsul S.S."/>
            <person name="Arnold P."/>
            <person name="Schmitt E.K."/>
            <person name="Sanglier J.-J."/>
            <person name="Yeo T."/>
        </authorList>
    </citation>
    <scope>NUCLEOTIDE SEQUENCE [LARGE SCALE GENOMIC DNA]</scope>
    <source>
        <strain evidence="4">C296001</strain>
    </source>
</reference>
<keyword evidence="4" id="KW-1185">Reference proteome</keyword>
<accession>A0A0L6CLZ3</accession>
<keyword evidence="2" id="KW-0472">Membrane</keyword>
<keyword evidence="2" id="KW-1133">Transmembrane helix</keyword>
<dbReference type="AlphaFoldDB" id="A0A0L6CLZ3"/>
<dbReference type="Proteomes" id="UP000037397">
    <property type="component" value="Unassembled WGS sequence"/>
</dbReference>
<dbReference type="EMBL" id="LAIR01000002">
    <property type="protein sequence ID" value="KNX38767.1"/>
    <property type="molecule type" value="Genomic_DNA"/>
</dbReference>
<feature type="compositionally biased region" description="Polar residues" evidence="1">
    <location>
        <begin position="57"/>
        <end position="69"/>
    </location>
</feature>
<name>A0A0L6CLZ3_9MICO</name>
<feature type="compositionally biased region" description="Basic and acidic residues" evidence="1">
    <location>
        <begin position="93"/>
        <end position="102"/>
    </location>
</feature>
<feature type="region of interest" description="Disordered" evidence="1">
    <location>
        <begin position="166"/>
        <end position="239"/>
    </location>
</feature>
<evidence type="ECO:0000313" key="3">
    <source>
        <dbReference type="EMBL" id="KNX38767.1"/>
    </source>
</evidence>
<organism evidence="3 4">
    <name type="scientific">Luteipulveratus halotolerans</name>
    <dbReference type="NCBI Taxonomy" id="1631356"/>
    <lineage>
        <taxon>Bacteria</taxon>
        <taxon>Bacillati</taxon>
        <taxon>Actinomycetota</taxon>
        <taxon>Actinomycetes</taxon>
        <taxon>Micrococcales</taxon>
        <taxon>Dermacoccaceae</taxon>
        <taxon>Luteipulveratus</taxon>
    </lineage>
</organism>
<feature type="compositionally biased region" description="Low complexity" evidence="1">
    <location>
        <begin position="205"/>
        <end position="229"/>
    </location>
</feature>
<proteinExistence type="predicted"/>
<dbReference type="RefSeq" id="WP_050671269.1">
    <property type="nucleotide sequence ID" value="NZ_LAIR01000002.1"/>
</dbReference>
<evidence type="ECO:0000313" key="4">
    <source>
        <dbReference type="Proteomes" id="UP000037397"/>
    </source>
</evidence>
<evidence type="ECO:0000256" key="1">
    <source>
        <dbReference type="SAM" id="MobiDB-lite"/>
    </source>
</evidence>
<feature type="compositionally biased region" description="Low complexity" evidence="1">
    <location>
        <begin position="25"/>
        <end position="46"/>
    </location>
</feature>
<evidence type="ECO:0000256" key="2">
    <source>
        <dbReference type="SAM" id="Phobius"/>
    </source>
</evidence>
<dbReference type="STRING" id="1631356.VV01_19070"/>
<keyword evidence="2" id="KW-0812">Transmembrane</keyword>
<dbReference type="OrthoDB" id="4843179at2"/>
<sequence length="311" mass="32229">MSRPEGPSGDRTEGVGRPTADDPDATQTDLPRVAQMPAAPSQPAAPGGYARGASPFRAQQESDADSTQAFRPGEVADHPTQPAAYAAGGPSYDDDHTQERDYGLQQPSYAAASPAQDLFREDDGYDEAYVTEEQPRHRGGILAPIAVIALSVIALSAAFLFTRGGGDDQAQSPAPLPSATATQPSPTPTTEEGSTDVPTSPTPAPWTQTPTPTPSTSTSAPTTQSPTSTKTQRAKLPGGVKTCSQTVGASRSTTCPFALNVAAAVSSKNKPKGSFTVNAYSNATKKDYVMRCNGGDVTVCRGGKRAVVYIV</sequence>
<gene>
    <name evidence="3" type="ORF">VV01_19070</name>
</gene>
<feature type="compositionally biased region" description="Low complexity" evidence="1">
    <location>
        <begin position="105"/>
        <end position="116"/>
    </location>
</feature>
<feature type="transmembrane region" description="Helical" evidence="2">
    <location>
        <begin position="141"/>
        <end position="161"/>
    </location>
</feature>
<protein>
    <submittedName>
        <fullName evidence="3">Uncharacterized protein</fullName>
    </submittedName>
</protein>
<comment type="caution">
    <text evidence="3">The sequence shown here is derived from an EMBL/GenBank/DDBJ whole genome shotgun (WGS) entry which is preliminary data.</text>
</comment>
<feature type="compositionally biased region" description="Low complexity" evidence="1">
    <location>
        <begin position="169"/>
        <end position="190"/>
    </location>
</feature>